<accession>A0A9D4RXQ9</accession>
<organism evidence="2 3">
    <name type="scientific">Dreissena polymorpha</name>
    <name type="common">Zebra mussel</name>
    <name type="synonym">Mytilus polymorpha</name>
    <dbReference type="NCBI Taxonomy" id="45954"/>
    <lineage>
        <taxon>Eukaryota</taxon>
        <taxon>Metazoa</taxon>
        <taxon>Spiralia</taxon>
        <taxon>Lophotrochozoa</taxon>
        <taxon>Mollusca</taxon>
        <taxon>Bivalvia</taxon>
        <taxon>Autobranchia</taxon>
        <taxon>Heteroconchia</taxon>
        <taxon>Euheterodonta</taxon>
        <taxon>Imparidentia</taxon>
        <taxon>Neoheterodontei</taxon>
        <taxon>Myida</taxon>
        <taxon>Dreissenoidea</taxon>
        <taxon>Dreissenidae</taxon>
        <taxon>Dreissena</taxon>
    </lineage>
</organism>
<protein>
    <recommendedName>
        <fullName evidence="1">DNA2/NAM7 helicase-like C-terminal domain-containing protein</fullName>
    </recommendedName>
</protein>
<dbReference type="EMBL" id="JAIWYP010000001">
    <property type="protein sequence ID" value="KAH3882870.1"/>
    <property type="molecule type" value="Genomic_DNA"/>
</dbReference>
<dbReference type="PANTHER" id="PTHR10887">
    <property type="entry name" value="DNA2/NAM7 HELICASE FAMILY"/>
    <property type="match status" value="1"/>
</dbReference>
<reference evidence="2" key="2">
    <citation type="submission" date="2020-11" db="EMBL/GenBank/DDBJ databases">
        <authorList>
            <person name="McCartney M.A."/>
            <person name="Auch B."/>
            <person name="Kono T."/>
            <person name="Mallez S."/>
            <person name="Becker A."/>
            <person name="Gohl D.M."/>
            <person name="Silverstein K.A.T."/>
            <person name="Koren S."/>
            <person name="Bechman K.B."/>
            <person name="Herman A."/>
            <person name="Abrahante J.E."/>
            <person name="Garbe J."/>
        </authorList>
    </citation>
    <scope>NUCLEOTIDE SEQUENCE</scope>
    <source>
        <strain evidence="2">Duluth1</strain>
        <tissue evidence="2">Whole animal</tissue>
    </source>
</reference>
<reference evidence="2" key="1">
    <citation type="journal article" date="2019" name="bioRxiv">
        <title>The Genome of the Zebra Mussel, Dreissena polymorpha: A Resource for Invasive Species Research.</title>
        <authorList>
            <person name="McCartney M.A."/>
            <person name="Auch B."/>
            <person name="Kono T."/>
            <person name="Mallez S."/>
            <person name="Zhang Y."/>
            <person name="Obille A."/>
            <person name="Becker A."/>
            <person name="Abrahante J.E."/>
            <person name="Garbe J."/>
            <person name="Badalamenti J.P."/>
            <person name="Herman A."/>
            <person name="Mangelson H."/>
            <person name="Liachko I."/>
            <person name="Sullivan S."/>
            <person name="Sone E.D."/>
            <person name="Koren S."/>
            <person name="Silverstein K.A.T."/>
            <person name="Beckman K.B."/>
            <person name="Gohl D.M."/>
        </authorList>
    </citation>
    <scope>NUCLEOTIDE SEQUENCE</scope>
    <source>
        <strain evidence="2">Duluth1</strain>
        <tissue evidence="2">Whole animal</tissue>
    </source>
</reference>
<dbReference type="Proteomes" id="UP000828390">
    <property type="component" value="Unassembled WGS sequence"/>
</dbReference>
<dbReference type="InterPro" id="IPR027417">
    <property type="entry name" value="P-loop_NTPase"/>
</dbReference>
<evidence type="ECO:0000313" key="3">
    <source>
        <dbReference type="Proteomes" id="UP000828390"/>
    </source>
</evidence>
<dbReference type="InterPro" id="IPR045055">
    <property type="entry name" value="DNA2/NAM7-like"/>
</dbReference>
<dbReference type="GO" id="GO:0001147">
    <property type="term" value="F:transcription termination site sequence-specific DNA binding"/>
    <property type="evidence" value="ECO:0007669"/>
    <property type="project" value="TreeGrafter"/>
</dbReference>
<dbReference type="PANTHER" id="PTHR10887:SF531">
    <property type="entry name" value="PROTEIN ZGRF1"/>
    <property type="match status" value="1"/>
</dbReference>
<dbReference type="AlphaFoldDB" id="A0A9D4RXQ9"/>
<comment type="caution">
    <text evidence="2">The sequence shown here is derived from an EMBL/GenBank/DDBJ whole genome shotgun (WGS) entry which is preliminary data.</text>
</comment>
<dbReference type="Gene3D" id="3.40.50.300">
    <property type="entry name" value="P-loop containing nucleotide triphosphate hydrolases"/>
    <property type="match status" value="1"/>
</dbReference>
<sequence>MSSGGGDSKGVQVSTVDAFQGGERDIIILSTVRTKGMGFIDNDKYVGLEIQ</sequence>
<dbReference type="Pfam" id="PF13087">
    <property type="entry name" value="AAA_12"/>
    <property type="match status" value="1"/>
</dbReference>
<dbReference type="GO" id="GO:0016604">
    <property type="term" value="C:nuclear body"/>
    <property type="evidence" value="ECO:0007669"/>
    <property type="project" value="TreeGrafter"/>
</dbReference>
<dbReference type="GO" id="GO:0006369">
    <property type="term" value="P:termination of RNA polymerase II transcription"/>
    <property type="evidence" value="ECO:0007669"/>
    <property type="project" value="TreeGrafter"/>
</dbReference>
<feature type="domain" description="DNA2/NAM7 helicase-like C-terminal" evidence="1">
    <location>
        <begin position="8"/>
        <end position="44"/>
    </location>
</feature>
<evidence type="ECO:0000259" key="1">
    <source>
        <dbReference type="Pfam" id="PF13087"/>
    </source>
</evidence>
<keyword evidence="3" id="KW-1185">Reference proteome</keyword>
<evidence type="ECO:0000313" key="2">
    <source>
        <dbReference type="EMBL" id="KAH3882870.1"/>
    </source>
</evidence>
<proteinExistence type="predicted"/>
<gene>
    <name evidence="2" type="ORF">DPMN_006816</name>
</gene>
<name>A0A9D4RXQ9_DREPO</name>
<dbReference type="InterPro" id="IPR041679">
    <property type="entry name" value="DNA2/NAM7-like_C"/>
</dbReference>